<gene>
    <name evidence="7" type="ORF">H310_07414</name>
</gene>
<dbReference type="Pfam" id="PF04116">
    <property type="entry name" value="FA_hydroxylase"/>
    <property type="match status" value="1"/>
</dbReference>
<evidence type="ECO:0000256" key="4">
    <source>
        <dbReference type="ARBA" id="ARBA00023136"/>
    </source>
</evidence>
<feature type="transmembrane region" description="Helical" evidence="5">
    <location>
        <begin position="77"/>
        <end position="102"/>
    </location>
</feature>
<sequence length="292" mass="33627">MDQLVSTVHNYNSLRSFEPMWAAWTADVSSFDIAFTYTAVCSSVALFGGSFVYFLVDFQPSLRKYKLQPTRLPTLGLYWKCLKLSLFNQVVLHGPVMLLLLHVWGDLPTFSAALPLPTPSSMLWQLVLFVLVEDFIFYWCHRLLHWNKIYKYVHKVHHEFTAPFGLTAVYTHPVEELVTMLATLAGPLVCGSHVVCLWLWLVLRVVETIDSHSGYDFPFTWGHFVPVLSGPARHDYHHEKFDCNYGSTLAFWDWVCGTDKQFRALQRSKAAKGDRAWLDLFDWGTSVRAKEL</sequence>
<dbReference type="GO" id="GO:0016020">
    <property type="term" value="C:membrane"/>
    <property type="evidence" value="ECO:0007669"/>
    <property type="project" value="UniProtKB-SubCell"/>
</dbReference>
<dbReference type="EMBL" id="KI913965">
    <property type="protein sequence ID" value="ETV99959.1"/>
    <property type="molecule type" value="Genomic_DNA"/>
</dbReference>
<dbReference type="AlphaFoldDB" id="A0A024U185"/>
<keyword evidence="2 5" id="KW-0812">Transmembrane</keyword>
<dbReference type="eggNOG" id="KOG0873">
    <property type="taxonomic scope" value="Eukaryota"/>
</dbReference>
<evidence type="ECO:0000256" key="3">
    <source>
        <dbReference type="ARBA" id="ARBA00022989"/>
    </source>
</evidence>
<dbReference type="RefSeq" id="XP_008871377.1">
    <property type="nucleotide sequence ID" value="XM_008873155.1"/>
</dbReference>
<dbReference type="GeneID" id="20084464"/>
<feature type="transmembrane region" description="Helical" evidence="5">
    <location>
        <begin position="34"/>
        <end position="56"/>
    </location>
</feature>
<feature type="domain" description="Fatty acid hydroxylase" evidence="6">
    <location>
        <begin position="127"/>
        <end position="258"/>
    </location>
</feature>
<comment type="subcellular location">
    <subcellularLocation>
        <location evidence="1">Membrane</location>
    </subcellularLocation>
</comment>
<evidence type="ECO:0000256" key="5">
    <source>
        <dbReference type="SAM" id="Phobius"/>
    </source>
</evidence>
<dbReference type="VEuPathDB" id="FungiDB:H310_07414"/>
<accession>A0A024U185</accession>
<dbReference type="GO" id="GO:0008610">
    <property type="term" value="P:lipid biosynthetic process"/>
    <property type="evidence" value="ECO:0007669"/>
    <property type="project" value="InterPro"/>
</dbReference>
<keyword evidence="3 5" id="KW-1133">Transmembrane helix</keyword>
<dbReference type="InterPro" id="IPR050307">
    <property type="entry name" value="Sterol_Desaturase_Related"/>
</dbReference>
<protein>
    <recommendedName>
        <fullName evidence="6">Fatty acid hydroxylase domain-containing protein</fullName>
    </recommendedName>
</protein>
<dbReference type="GO" id="GO:0005506">
    <property type="term" value="F:iron ion binding"/>
    <property type="evidence" value="ECO:0007669"/>
    <property type="project" value="InterPro"/>
</dbReference>
<dbReference type="PANTHER" id="PTHR11863">
    <property type="entry name" value="STEROL DESATURASE"/>
    <property type="match status" value="1"/>
</dbReference>
<dbReference type="GO" id="GO:0016491">
    <property type="term" value="F:oxidoreductase activity"/>
    <property type="evidence" value="ECO:0007669"/>
    <property type="project" value="InterPro"/>
</dbReference>
<reference evidence="7" key="1">
    <citation type="submission" date="2013-12" db="EMBL/GenBank/DDBJ databases">
        <title>The Genome Sequence of Aphanomyces invadans NJM9701.</title>
        <authorList>
            <consortium name="The Broad Institute Genomics Platform"/>
            <person name="Russ C."/>
            <person name="Tyler B."/>
            <person name="van West P."/>
            <person name="Dieguez-Uribeondo J."/>
            <person name="Young S.K."/>
            <person name="Zeng Q."/>
            <person name="Gargeya S."/>
            <person name="Fitzgerald M."/>
            <person name="Abouelleil A."/>
            <person name="Alvarado L."/>
            <person name="Chapman S.B."/>
            <person name="Gainer-Dewar J."/>
            <person name="Goldberg J."/>
            <person name="Griggs A."/>
            <person name="Gujja S."/>
            <person name="Hansen M."/>
            <person name="Howarth C."/>
            <person name="Imamovic A."/>
            <person name="Ireland A."/>
            <person name="Larimer J."/>
            <person name="McCowan C."/>
            <person name="Murphy C."/>
            <person name="Pearson M."/>
            <person name="Poon T.W."/>
            <person name="Priest M."/>
            <person name="Roberts A."/>
            <person name="Saif S."/>
            <person name="Shea T."/>
            <person name="Sykes S."/>
            <person name="Wortman J."/>
            <person name="Nusbaum C."/>
            <person name="Birren B."/>
        </authorList>
    </citation>
    <scope>NUCLEOTIDE SEQUENCE [LARGE SCALE GENOMIC DNA]</scope>
    <source>
        <strain evidence="7">NJM9701</strain>
    </source>
</reference>
<organism evidence="7">
    <name type="scientific">Aphanomyces invadans</name>
    <dbReference type="NCBI Taxonomy" id="157072"/>
    <lineage>
        <taxon>Eukaryota</taxon>
        <taxon>Sar</taxon>
        <taxon>Stramenopiles</taxon>
        <taxon>Oomycota</taxon>
        <taxon>Saprolegniomycetes</taxon>
        <taxon>Saprolegniales</taxon>
        <taxon>Verrucalvaceae</taxon>
        <taxon>Aphanomyces</taxon>
    </lineage>
</organism>
<proteinExistence type="predicted"/>
<keyword evidence="4 5" id="KW-0472">Membrane</keyword>
<dbReference type="STRING" id="157072.A0A024U185"/>
<name>A0A024U185_9STRA</name>
<feature type="transmembrane region" description="Helical" evidence="5">
    <location>
        <begin position="122"/>
        <end position="140"/>
    </location>
</feature>
<evidence type="ECO:0000313" key="7">
    <source>
        <dbReference type="EMBL" id="ETV99959.1"/>
    </source>
</evidence>
<dbReference type="InterPro" id="IPR006694">
    <property type="entry name" value="Fatty_acid_hydroxylase"/>
</dbReference>
<evidence type="ECO:0000259" key="6">
    <source>
        <dbReference type="Pfam" id="PF04116"/>
    </source>
</evidence>
<dbReference type="OrthoDB" id="1658724at2759"/>
<evidence type="ECO:0000256" key="1">
    <source>
        <dbReference type="ARBA" id="ARBA00004370"/>
    </source>
</evidence>
<evidence type="ECO:0000256" key="2">
    <source>
        <dbReference type="ARBA" id="ARBA00022692"/>
    </source>
</evidence>